<dbReference type="RefSeq" id="WP_011862681.1">
    <property type="nucleotide sequence ID" value="NC_009091.1"/>
</dbReference>
<reference evidence="1 2" key="1">
    <citation type="journal article" date="2007" name="PLoS Genet.">
        <title>Patterns and implications of gene gain and loss in the evolution of Prochlorococcus.</title>
        <authorList>
            <person name="Kettler G.C."/>
            <person name="Martiny A.C."/>
            <person name="Huang K."/>
            <person name="Zucker J."/>
            <person name="Coleman M.L."/>
            <person name="Rodrigue S."/>
            <person name="Chen F."/>
            <person name="Lapidus A."/>
            <person name="Ferriera S."/>
            <person name="Johnson J."/>
            <person name="Steglich C."/>
            <person name="Church G.M."/>
            <person name="Richardson P."/>
            <person name="Chisholm S.W."/>
        </authorList>
    </citation>
    <scope>NUCLEOTIDE SEQUENCE [LARGE SCALE GENOMIC DNA]</scope>
    <source>
        <strain evidence="1 2">MIT 9301</strain>
    </source>
</reference>
<name>A3PC40_PROM0</name>
<dbReference type="Gene3D" id="2.30.30.830">
    <property type="match status" value="1"/>
</dbReference>
<dbReference type="Proteomes" id="UP000001430">
    <property type="component" value="Chromosome"/>
</dbReference>
<dbReference type="AlphaFoldDB" id="A3PC40"/>
<keyword evidence="2" id="KW-1185">Reference proteome</keyword>
<dbReference type="EMBL" id="CP000576">
    <property type="protein sequence ID" value="ABO17315.1"/>
    <property type="molecule type" value="Genomic_DNA"/>
</dbReference>
<dbReference type="STRING" id="167546.P9301_06921"/>
<protein>
    <submittedName>
        <fullName evidence="1">Uncharacterized protein</fullName>
    </submittedName>
</protein>
<dbReference type="KEGG" id="pmg:P9301_06921"/>
<proteinExistence type="predicted"/>
<accession>A3PC40</accession>
<evidence type="ECO:0000313" key="2">
    <source>
        <dbReference type="Proteomes" id="UP000001430"/>
    </source>
</evidence>
<evidence type="ECO:0000313" key="1">
    <source>
        <dbReference type="EMBL" id="ABO17315.1"/>
    </source>
</evidence>
<gene>
    <name evidence="1" type="ordered locus">P9301_06921</name>
</gene>
<sequence>MKNFLFETLNKNILLIILAYLFCQGSILNAQEKKIHSLPIKKESIQPDKSTKDLIPMPSGDINTSSTKVNFNRNPFQEPLKTEFPTIENLYSTLKFRGLAHSDNKLFAIIETDSNQKFYKVGDYLDNGFVIQFISLDNVTVDISNGSKNYRLSLVDIEKLI</sequence>
<organism evidence="1 2">
    <name type="scientific">Prochlorococcus marinus (strain MIT 9301)</name>
    <dbReference type="NCBI Taxonomy" id="167546"/>
    <lineage>
        <taxon>Bacteria</taxon>
        <taxon>Bacillati</taxon>
        <taxon>Cyanobacteriota</taxon>
        <taxon>Cyanophyceae</taxon>
        <taxon>Synechococcales</taxon>
        <taxon>Prochlorococcaceae</taxon>
        <taxon>Prochlorococcus</taxon>
    </lineage>
</organism>
<dbReference type="HOGENOM" id="CLU_1642228_0_0_3"/>